<keyword evidence="5" id="KW-1185">Reference proteome</keyword>
<evidence type="ECO:0000313" key="5">
    <source>
        <dbReference type="Proteomes" id="UP001527925"/>
    </source>
</evidence>
<dbReference type="PANTHER" id="PTHR31811">
    <property type="entry name" value="TRNA A64-2'-O-RIBOSYLPHOSPHATE TRANSFERASE"/>
    <property type="match status" value="1"/>
</dbReference>
<dbReference type="InterPro" id="IPR033449">
    <property type="entry name" value="Rit1_N"/>
</dbReference>
<reference evidence="4 5" key="1">
    <citation type="submission" date="2023-09" db="EMBL/GenBank/DDBJ databases">
        <title>Pangenome analysis of Batrachochytrium dendrobatidis and related Chytrids.</title>
        <authorList>
            <person name="Yacoub M.N."/>
            <person name="Stajich J.E."/>
            <person name="James T.Y."/>
        </authorList>
    </citation>
    <scope>NUCLEOTIDE SEQUENCE [LARGE SCALE GENOMIC DNA]</scope>
    <source>
        <strain evidence="4 5">JEL0888</strain>
    </source>
</reference>
<keyword evidence="4" id="KW-0808">Transferase</keyword>
<comment type="caution">
    <text evidence="4">The sequence shown here is derived from an EMBL/GenBank/DDBJ whole genome shotgun (WGS) entry which is preliminary data.</text>
</comment>
<dbReference type="InterPro" id="IPR029021">
    <property type="entry name" value="Prot-tyrosine_phosphatase-like"/>
</dbReference>
<dbReference type="Pfam" id="PF04179">
    <property type="entry name" value="Init_tRNA_PT"/>
    <property type="match status" value="1"/>
</dbReference>
<dbReference type="PANTHER" id="PTHR31811:SF0">
    <property type="entry name" value="TRNA A64-2'-O-RIBOSYLPHOSPHATE TRANSFERASE"/>
    <property type="match status" value="1"/>
</dbReference>
<accession>A0ABR4NBX0</accession>
<dbReference type="EMBL" id="JADGIZ020000013">
    <property type="protein sequence ID" value="KAL2917022.1"/>
    <property type="molecule type" value="Genomic_DNA"/>
</dbReference>
<dbReference type="SUPFAM" id="SSF52799">
    <property type="entry name" value="(Phosphotyrosine protein) phosphatases II"/>
    <property type="match status" value="1"/>
</dbReference>
<sequence length="458" mass="49501">MLPVVANERAGAWYVRPQLRAHGQTAYFKSTDGHTGKWDFNLRRLNIHLLLFAAQQGGCVLVDVTRKGKRFPDALAKTVPLWCAVINVAVARWRSAHGEAADEARWDLRLHTAPSVPMTERQQMSDLVDGFAERLLNSAVDVGEIASVLRKPLRPIWITPVTRMFLGCRDGQPLWTAAEHAELDFVPIMCVSASLDPQHMQADDRPMLALPSRFEYVQGAADDSEMWAPGLSSELFWRLVGDVELVDTTPQQCERDVLEWLSAARERSQNDGGGVQGGEDAEGGDAGGASGGKAPFDWIGDTGIAVGTFRAAEPPACWEVFDVIINCGAREYAGNVAHSALGGGGGGGAGGDPPRKLYLRLDIPEGKKGQNQLFASIPVALDSVRGRFMAPGRRILVHCAQGKDRSVGIALALLLEYMDGAGRMSGDGEPCRGPLDKEAIRNRLLLKVNLHFLGAGPA</sequence>
<gene>
    <name evidence="4" type="primary">RIT1</name>
    <name evidence="4" type="ORF">HK105_203454</name>
</gene>
<evidence type="ECO:0000259" key="3">
    <source>
        <dbReference type="Pfam" id="PF17184"/>
    </source>
</evidence>
<dbReference type="InterPro" id="IPR033421">
    <property type="entry name" value="Rit1_DUSP-like"/>
</dbReference>
<feature type="region of interest" description="Disordered" evidence="1">
    <location>
        <begin position="265"/>
        <end position="292"/>
    </location>
</feature>
<evidence type="ECO:0000256" key="1">
    <source>
        <dbReference type="SAM" id="MobiDB-lite"/>
    </source>
</evidence>
<feature type="domain" description="Rit1 DUSP-like" evidence="2">
    <location>
        <begin position="358"/>
        <end position="445"/>
    </location>
</feature>
<evidence type="ECO:0000259" key="2">
    <source>
        <dbReference type="Pfam" id="PF04179"/>
    </source>
</evidence>
<proteinExistence type="predicted"/>
<feature type="domain" description="Rit1 N-terminal" evidence="3">
    <location>
        <begin position="2"/>
        <end position="257"/>
    </location>
</feature>
<organism evidence="4 5">
    <name type="scientific">Polyrhizophydium stewartii</name>
    <dbReference type="NCBI Taxonomy" id="2732419"/>
    <lineage>
        <taxon>Eukaryota</taxon>
        <taxon>Fungi</taxon>
        <taxon>Fungi incertae sedis</taxon>
        <taxon>Chytridiomycota</taxon>
        <taxon>Chytridiomycota incertae sedis</taxon>
        <taxon>Chytridiomycetes</taxon>
        <taxon>Rhizophydiales</taxon>
        <taxon>Rhizophydiales incertae sedis</taxon>
        <taxon>Polyrhizophydium</taxon>
    </lineage>
</organism>
<dbReference type="GO" id="GO:0016740">
    <property type="term" value="F:transferase activity"/>
    <property type="evidence" value="ECO:0007669"/>
    <property type="project" value="UniProtKB-KW"/>
</dbReference>
<dbReference type="InterPro" id="IPR007306">
    <property type="entry name" value="Rit1"/>
</dbReference>
<evidence type="ECO:0000313" key="4">
    <source>
        <dbReference type="EMBL" id="KAL2917022.1"/>
    </source>
</evidence>
<dbReference type="Pfam" id="PF17184">
    <property type="entry name" value="Rit1_C"/>
    <property type="match status" value="1"/>
</dbReference>
<name>A0ABR4NBX0_9FUNG</name>
<dbReference type="Gene3D" id="3.90.190.10">
    <property type="entry name" value="Protein tyrosine phosphatase superfamily"/>
    <property type="match status" value="1"/>
</dbReference>
<protein>
    <submittedName>
        <fullName evidence="4">tRNA A64-2'-O-ribosylphosphate transferase</fullName>
    </submittedName>
</protein>
<dbReference type="Proteomes" id="UP001527925">
    <property type="component" value="Unassembled WGS sequence"/>
</dbReference>